<comment type="caution">
    <text evidence="3">The sequence shown here is derived from an EMBL/GenBank/DDBJ whole genome shotgun (WGS) entry which is preliminary data.</text>
</comment>
<gene>
    <name evidence="3" type="ORF">B0H64DRAFT_209916</name>
</gene>
<organism evidence="3 4">
    <name type="scientific">Chaetomium fimeti</name>
    <dbReference type="NCBI Taxonomy" id="1854472"/>
    <lineage>
        <taxon>Eukaryota</taxon>
        <taxon>Fungi</taxon>
        <taxon>Dikarya</taxon>
        <taxon>Ascomycota</taxon>
        <taxon>Pezizomycotina</taxon>
        <taxon>Sordariomycetes</taxon>
        <taxon>Sordariomycetidae</taxon>
        <taxon>Sordariales</taxon>
        <taxon>Chaetomiaceae</taxon>
        <taxon>Chaetomium</taxon>
    </lineage>
</organism>
<dbReference type="RefSeq" id="XP_062656810.1">
    <property type="nucleotide sequence ID" value="XM_062799402.1"/>
</dbReference>
<feature type="coiled-coil region" evidence="1">
    <location>
        <begin position="322"/>
        <end position="384"/>
    </location>
</feature>
<evidence type="ECO:0000256" key="1">
    <source>
        <dbReference type="SAM" id="Coils"/>
    </source>
</evidence>
<feature type="coiled-coil region" evidence="1">
    <location>
        <begin position="206"/>
        <end position="297"/>
    </location>
</feature>
<feature type="compositionally biased region" description="Basic and acidic residues" evidence="2">
    <location>
        <begin position="1"/>
        <end position="49"/>
    </location>
</feature>
<dbReference type="AlphaFoldDB" id="A0AAE0LPQ7"/>
<dbReference type="EMBL" id="JAUEPN010000006">
    <property type="protein sequence ID" value="KAK3293296.1"/>
    <property type="molecule type" value="Genomic_DNA"/>
</dbReference>
<evidence type="ECO:0000313" key="3">
    <source>
        <dbReference type="EMBL" id="KAK3293296.1"/>
    </source>
</evidence>
<feature type="region of interest" description="Disordered" evidence="2">
    <location>
        <begin position="1"/>
        <end position="89"/>
    </location>
</feature>
<feature type="compositionally biased region" description="Polar residues" evidence="2">
    <location>
        <begin position="66"/>
        <end position="78"/>
    </location>
</feature>
<dbReference type="GeneID" id="87836350"/>
<keyword evidence="1" id="KW-0175">Coiled coil</keyword>
<evidence type="ECO:0000256" key="2">
    <source>
        <dbReference type="SAM" id="MobiDB-lite"/>
    </source>
</evidence>
<sequence length="648" mass="72214">MSHRSSDAYSRRPTTEDRRGSESRDRRLDPYKDERYRRDTGTSARERRTSSVNSAAKSRVAGNPSRPENGTRTASTPRSPVESPTADSNTACDNFASLLRQHDEAVINVARLRAERDPLDKVLKQRQAEYEKSMIKHAEFPSVPEVQNLHRVRYAERVRLLDAQIQKAKDVADDTARSIAQVISSLPGPETNVAAPTMSLQQQETSKKQQAEINELKTKLRKFEAEYAQEQDELKAKFDRHCAELKDQMKEQMKEMAKGMKEVKEIKNMKRTSEEAVEEVKEEVRAVRAEIDKHQSKSREAISAAEVSAIVRKESSALQLDIASLLKRVGELTEQLAQSTQDTVVLRNDLMACTQRVGDEARKIEEHEEKLSSLDTEALDSAAEAVSIGFPDLQAKVASLQTKMDFTISQQEVDNRQETLFSQVKQYVEGMGEGLGQMVDEAQKATTEHEARIKALEKASTSTASPGPGTGHNQAATAKFDTISSDIASIKSEFDAAKVTINQLTENVSTIVNEELSKQLDMLRQSFMVLDAQFNNLSTKSLAEHIIGHLEHFYPNARQLNADIEFLKTAVGALGSRIDEAEGRIEDFKDKAGSFSEAKPFDASEVENMQNLLLQSLDESGRPALKRRRVDPSPNGIEQLVPLTNGTG</sequence>
<keyword evidence="4" id="KW-1185">Reference proteome</keyword>
<feature type="region of interest" description="Disordered" evidence="2">
    <location>
        <begin position="617"/>
        <end position="648"/>
    </location>
</feature>
<reference evidence="3" key="1">
    <citation type="journal article" date="2023" name="Mol. Phylogenet. Evol.">
        <title>Genome-scale phylogeny and comparative genomics of the fungal order Sordariales.</title>
        <authorList>
            <person name="Hensen N."/>
            <person name="Bonometti L."/>
            <person name="Westerberg I."/>
            <person name="Brannstrom I.O."/>
            <person name="Guillou S."/>
            <person name="Cros-Aarteil S."/>
            <person name="Calhoun S."/>
            <person name="Haridas S."/>
            <person name="Kuo A."/>
            <person name="Mondo S."/>
            <person name="Pangilinan J."/>
            <person name="Riley R."/>
            <person name="LaButti K."/>
            <person name="Andreopoulos B."/>
            <person name="Lipzen A."/>
            <person name="Chen C."/>
            <person name="Yan M."/>
            <person name="Daum C."/>
            <person name="Ng V."/>
            <person name="Clum A."/>
            <person name="Steindorff A."/>
            <person name="Ohm R.A."/>
            <person name="Martin F."/>
            <person name="Silar P."/>
            <person name="Natvig D.O."/>
            <person name="Lalanne C."/>
            <person name="Gautier V."/>
            <person name="Ament-Velasquez S.L."/>
            <person name="Kruys A."/>
            <person name="Hutchinson M.I."/>
            <person name="Powell A.J."/>
            <person name="Barry K."/>
            <person name="Miller A.N."/>
            <person name="Grigoriev I.V."/>
            <person name="Debuchy R."/>
            <person name="Gladieux P."/>
            <person name="Hiltunen Thoren M."/>
            <person name="Johannesson H."/>
        </authorList>
    </citation>
    <scope>NUCLEOTIDE SEQUENCE</scope>
    <source>
        <strain evidence="3">CBS 168.71</strain>
    </source>
</reference>
<reference evidence="3" key="2">
    <citation type="submission" date="2023-06" db="EMBL/GenBank/DDBJ databases">
        <authorList>
            <consortium name="Lawrence Berkeley National Laboratory"/>
            <person name="Haridas S."/>
            <person name="Hensen N."/>
            <person name="Bonometti L."/>
            <person name="Westerberg I."/>
            <person name="Brannstrom I.O."/>
            <person name="Guillou S."/>
            <person name="Cros-Aarteil S."/>
            <person name="Calhoun S."/>
            <person name="Kuo A."/>
            <person name="Mondo S."/>
            <person name="Pangilinan J."/>
            <person name="Riley R."/>
            <person name="Labutti K."/>
            <person name="Andreopoulos B."/>
            <person name="Lipzen A."/>
            <person name="Chen C."/>
            <person name="Yanf M."/>
            <person name="Daum C."/>
            <person name="Ng V."/>
            <person name="Clum A."/>
            <person name="Steindorff A."/>
            <person name="Ohm R."/>
            <person name="Martin F."/>
            <person name="Silar P."/>
            <person name="Natvig D."/>
            <person name="Lalanne C."/>
            <person name="Gautier V."/>
            <person name="Ament-Velasquez S.L."/>
            <person name="Kruys A."/>
            <person name="Hutchinson M.I."/>
            <person name="Powell A.J."/>
            <person name="Barry K."/>
            <person name="Miller A.N."/>
            <person name="Grigoriev I.V."/>
            <person name="Debuchy R."/>
            <person name="Gladieux P."/>
            <person name="Thoren M.H."/>
            <person name="Johannesson H."/>
        </authorList>
    </citation>
    <scope>NUCLEOTIDE SEQUENCE</scope>
    <source>
        <strain evidence="3">CBS 168.71</strain>
    </source>
</reference>
<name>A0AAE0LPQ7_9PEZI</name>
<evidence type="ECO:0000313" key="4">
    <source>
        <dbReference type="Proteomes" id="UP001278766"/>
    </source>
</evidence>
<dbReference type="Proteomes" id="UP001278766">
    <property type="component" value="Unassembled WGS sequence"/>
</dbReference>
<protein>
    <submittedName>
        <fullName evidence="3">Uncharacterized protein</fullName>
    </submittedName>
</protein>
<proteinExistence type="predicted"/>
<accession>A0AAE0LPQ7</accession>